<dbReference type="InterPro" id="IPR016159">
    <property type="entry name" value="Cullin_repeat-like_dom_sf"/>
</dbReference>
<feature type="compositionally biased region" description="Low complexity" evidence="7">
    <location>
        <begin position="658"/>
        <end position="676"/>
    </location>
</feature>
<evidence type="ECO:0000256" key="5">
    <source>
        <dbReference type="PROSITE-ProRule" id="PRU00330"/>
    </source>
</evidence>
<dbReference type="InterPro" id="IPR045093">
    <property type="entry name" value="Cullin"/>
</dbReference>
<evidence type="ECO:0000259" key="8">
    <source>
        <dbReference type="PROSITE" id="PS50069"/>
    </source>
</evidence>
<dbReference type="InterPro" id="IPR036317">
    <property type="entry name" value="Cullin_homology_sf"/>
</dbReference>
<dbReference type="Pfam" id="PF00888">
    <property type="entry name" value="Cullin"/>
    <property type="match status" value="1"/>
</dbReference>
<dbReference type="PROSITE" id="PS50069">
    <property type="entry name" value="CULLIN_2"/>
    <property type="match status" value="1"/>
</dbReference>
<evidence type="ECO:0000313" key="9">
    <source>
        <dbReference type="EMBL" id="CAJ0571528.1"/>
    </source>
</evidence>
<dbReference type="Proteomes" id="UP001177023">
    <property type="component" value="Unassembled WGS sequence"/>
</dbReference>
<dbReference type="SMART" id="SM00884">
    <property type="entry name" value="Cullin_Nedd8"/>
    <property type="match status" value="1"/>
</dbReference>
<evidence type="ECO:0000256" key="1">
    <source>
        <dbReference type="ARBA" id="ARBA00006019"/>
    </source>
</evidence>
<gene>
    <name evidence="9" type="ORF">MSPICULIGERA_LOCUS9932</name>
</gene>
<reference evidence="9" key="1">
    <citation type="submission" date="2023-06" db="EMBL/GenBank/DDBJ databases">
        <authorList>
            <person name="Delattre M."/>
        </authorList>
    </citation>
    <scope>NUCLEOTIDE SEQUENCE</scope>
    <source>
        <strain evidence="9">AF72</strain>
    </source>
</reference>
<dbReference type="SUPFAM" id="SSF46785">
    <property type="entry name" value="Winged helix' DNA-binding domain"/>
    <property type="match status" value="1"/>
</dbReference>
<dbReference type="InterPro" id="IPR019559">
    <property type="entry name" value="Cullin_neddylation_domain"/>
</dbReference>
<organism evidence="9 10">
    <name type="scientific">Mesorhabditis spiculigera</name>
    <dbReference type="NCBI Taxonomy" id="96644"/>
    <lineage>
        <taxon>Eukaryota</taxon>
        <taxon>Metazoa</taxon>
        <taxon>Ecdysozoa</taxon>
        <taxon>Nematoda</taxon>
        <taxon>Chromadorea</taxon>
        <taxon>Rhabditida</taxon>
        <taxon>Rhabditina</taxon>
        <taxon>Rhabditomorpha</taxon>
        <taxon>Rhabditoidea</taxon>
        <taxon>Rhabditidae</taxon>
        <taxon>Mesorhabditinae</taxon>
        <taxon>Mesorhabditis</taxon>
    </lineage>
</organism>
<feature type="non-terminal residue" evidence="9">
    <location>
        <position position="1"/>
    </location>
</feature>
<protein>
    <recommendedName>
        <fullName evidence="8">Cullin family profile domain-containing protein</fullName>
    </recommendedName>
</protein>
<accession>A0AA36FXD5</accession>
<keyword evidence="2" id="KW-1017">Isopeptide bond</keyword>
<keyword evidence="3" id="KW-0833">Ubl conjugation pathway</keyword>
<dbReference type="InterPro" id="IPR036390">
    <property type="entry name" value="WH_DNA-bd_sf"/>
</dbReference>
<dbReference type="SMART" id="SM00182">
    <property type="entry name" value="CULLIN"/>
    <property type="match status" value="1"/>
</dbReference>
<keyword evidence="10" id="KW-1185">Reference proteome</keyword>
<evidence type="ECO:0000313" key="10">
    <source>
        <dbReference type="Proteomes" id="UP001177023"/>
    </source>
</evidence>
<dbReference type="Pfam" id="PF10557">
    <property type="entry name" value="Cullin_Nedd8"/>
    <property type="match status" value="1"/>
</dbReference>
<sequence>MMGGRKMHPISHRVPPQTAMDEKFIEQIWERLRSSIREIQNKRSNGLSFEELYRNAYNMVLHKNGQKLYQGLREVIVEHLRVVVREPFASTSTVLKGMRAAWHEHLTAMKMIRDILMYVDRVYVPNNNVEPVYNLGLSVFRDEVVRYNGVNERMRRELLDMVEGERHGDTIDWLLVKDICALLAAIDVYSAEFELPFLDETTTFYRQVGRQLLSNNPATIYVRKVEQYITEETDRALRYLEPSTREKLLEVVDNELITAHLQELVEMEGSGVVALLNDSRFDELLAMFKLIKRVPTGPASFCRAVTTWVRQRGENIADPQSQSADIKASPVVYITKLMELKQQCDQLLHRSFEDDATFKNKIHSEFETFINKNSHSPEHLVTYIDDKLKKGARVLDDAEIDVAIQKAMEIFRFINDKDVFEHYYKRSLARRLLMDRSASNDFEKLMVGRLKTECGYQYTQKLELMFKDRELWHTMQSQFRDFLNDHNCDRRLHDLQIRVLTSGAWSAQQATQGLPCRLPPLAEQSFRIFQDFYSKQHNGRKLALSPNLGNAELKAIFYSTQPTAGSDEGSQVESTTSYDATPFQPSAPVGRFEVQKILQVSTYQMTILMLFNYKPLYTFDELIEASGIGEEDVGKTVQSLSMGKPTQRILVRQPAVFSATQPGPSTSSSSTNPPTRTIDRRDQFFVNDAFTSKLFRIKIASIVDPKANSTAARPGKSVEPELPDQLTDDRKHEVECAVVRVMKARKTLDHSSLVMQVAEQVAKRFIPTPALIKQRIEALIERDYLVRDNKDPRIYSYVS</sequence>
<dbReference type="GO" id="GO:0006511">
    <property type="term" value="P:ubiquitin-dependent protein catabolic process"/>
    <property type="evidence" value="ECO:0007669"/>
    <property type="project" value="InterPro"/>
</dbReference>
<dbReference type="FunFam" id="1.10.10.10:FF:000014">
    <property type="entry name" value="Cullin 1"/>
    <property type="match status" value="1"/>
</dbReference>
<dbReference type="InterPro" id="IPR036388">
    <property type="entry name" value="WH-like_DNA-bd_sf"/>
</dbReference>
<evidence type="ECO:0000256" key="2">
    <source>
        <dbReference type="ARBA" id="ARBA00022499"/>
    </source>
</evidence>
<dbReference type="EMBL" id="CATQJA010002569">
    <property type="protein sequence ID" value="CAJ0571528.1"/>
    <property type="molecule type" value="Genomic_DNA"/>
</dbReference>
<evidence type="ECO:0000256" key="4">
    <source>
        <dbReference type="ARBA" id="ARBA00022843"/>
    </source>
</evidence>
<dbReference type="Gene3D" id="3.30.230.130">
    <property type="entry name" value="Cullin, Chain C, Domain 2"/>
    <property type="match status" value="1"/>
</dbReference>
<dbReference type="FunFam" id="1.20.1310.10:FF:000002">
    <property type="entry name" value="cullin-3 isoform X1"/>
    <property type="match status" value="1"/>
</dbReference>
<comment type="caution">
    <text evidence="9">The sequence shown here is derived from an EMBL/GenBank/DDBJ whole genome shotgun (WGS) entry which is preliminary data.</text>
</comment>
<dbReference type="SUPFAM" id="SSF74788">
    <property type="entry name" value="Cullin repeat-like"/>
    <property type="match status" value="1"/>
</dbReference>
<dbReference type="Gene3D" id="1.20.1310.10">
    <property type="entry name" value="Cullin Repeats"/>
    <property type="match status" value="4"/>
</dbReference>
<name>A0AA36FXD5_9BILA</name>
<proteinExistence type="inferred from homology"/>
<dbReference type="InterPro" id="IPR016158">
    <property type="entry name" value="Cullin_homology"/>
</dbReference>
<dbReference type="GO" id="GO:0031625">
    <property type="term" value="F:ubiquitin protein ligase binding"/>
    <property type="evidence" value="ECO:0007669"/>
    <property type="project" value="InterPro"/>
</dbReference>
<feature type="region of interest" description="Disordered" evidence="7">
    <location>
        <begin position="657"/>
        <end position="678"/>
    </location>
</feature>
<keyword evidence="4" id="KW-0832">Ubl conjugation</keyword>
<dbReference type="Pfam" id="PF26557">
    <property type="entry name" value="Cullin_AB"/>
    <property type="match status" value="1"/>
</dbReference>
<dbReference type="Gene3D" id="1.10.10.10">
    <property type="entry name" value="Winged helix-like DNA-binding domain superfamily/Winged helix DNA-binding domain"/>
    <property type="match status" value="1"/>
</dbReference>
<dbReference type="InterPro" id="IPR001373">
    <property type="entry name" value="Cullin_N"/>
</dbReference>
<dbReference type="SUPFAM" id="SSF75632">
    <property type="entry name" value="Cullin homology domain"/>
    <property type="match status" value="1"/>
</dbReference>
<evidence type="ECO:0000256" key="6">
    <source>
        <dbReference type="RuleBase" id="RU003829"/>
    </source>
</evidence>
<feature type="domain" description="Cullin family profile" evidence="8">
    <location>
        <begin position="375"/>
        <end position="641"/>
    </location>
</feature>
<dbReference type="InterPro" id="IPR059120">
    <property type="entry name" value="Cullin-like_AB"/>
</dbReference>
<evidence type="ECO:0000256" key="3">
    <source>
        <dbReference type="ARBA" id="ARBA00022786"/>
    </source>
</evidence>
<dbReference type="PANTHER" id="PTHR11932">
    <property type="entry name" value="CULLIN"/>
    <property type="match status" value="1"/>
</dbReference>
<dbReference type="GO" id="GO:0031461">
    <property type="term" value="C:cullin-RING ubiquitin ligase complex"/>
    <property type="evidence" value="ECO:0007669"/>
    <property type="project" value="InterPro"/>
</dbReference>
<dbReference type="FunFam" id="1.20.1310.10:FF:000006">
    <property type="entry name" value="Cullin 3"/>
    <property type="match status" value="1"/>
</dbReference>
<dbReference type="FunFam" id="1.20.1310.10:FF:000001">
    <property type="entry name" value="Cullin 3"/>
    <property type="match status" value="1"/>
</dbReference>
<dbReference type="PROSITE" id="PS01256">
    <property type="entry name" value="CULLIN_1"/>
    <property type="match status" value="1"/>
</dbReference>
<comment type="similarity">
    <text evidence="1 5 6">Belongs to the cullin family.</text>
</comment>
<dbReference type="AlphaFoldDB" id="A0AA36FXD5"/>
<evidence type="ECO:0000256" key="7">
    <source>
        <dbReference type="SAM" id="MobiDB-lite"/>
    </source>
</evidence>
<dbReference type="InterPro" id="IPR016157">
    <property type="entry name" value="Cullin_CS"/>
</dbReference>